<protein>
    <submittedName>
        <fullName evidence="2">DUF4132 domain-containing protein</fullName>
    </submittedName>
</protein>
<reference evidence="2 3" key="1">
    <citation type="journal article" date="2019" name="Int. J. Syst. Evol. Microbiol.">
        <title>The Global Catalogue of Microorganisms (GCM) 10K type strain sequencing project: providing services to taxonomists for standard genome sequencing and annotation.</title>
        <authorList>
            <consortium name="The Broad Institute Genomics Platform"/>
            <consortium name="The Broad Institute Genome Sequencing Center for Infectious Disease"/>
            <person name="Wu L."/>
            <person name="Ma J."/>
        </authorList>
    </citation>
    <scope>NUCLEOTIDE SEQUENCE [LARGE SCALE GENOMIC DNA]</scope>
    <source>
        <strain evidence="2 3">JCM 7356</strain>
    </source>
</reference>
<proteinExistence type="predicted"/>
<sequence length="307" mass="33773">MIDCQYGSLRFTQLRNGSWEGTVVAWLAAGGYEVTLESDGKVACRNAAGRQLKTVPSKLKDDPAVTGLRRLAEWLDAHQRQCLLEAERWMVRSLPVPAAVLTAVWADEAWQSVLRDLVVTSADGALAGFLRGADPQRGIGVVDLDGDTVRLTGPEIRIPHPVLLDDLDELREFAAELGVSQQLQQLHREVWHRPADLDPRAVQTDTYAGGRYRELRELVARCARFGYRVRGGYAVASLVEDGRALEARLWVGDYYEYDECETGPLCWAAPDGRPVPLAEVGPVAWSEGMRMAAALYAGRTIEGEGSA</sequence>
<comment type="caution">
    <text evidence="2">The sequence shown here is derived from an EMBL/GenBank/DDBJ whole genome shotgun (WGS) entry which is preliminary data.</text>
</comment>
<dbReference type="InterPro" id="IPR025406">
    <property type="entry name" value="DUF4132"/>
</dbReference>
<evidence type="ECO:0000259" key="1">
    <source>
        <dbReference type="Pfam" id="PF13569"/>
    </source>
</evidence>
<evidence type="ECO:0000313" key="2">
    <source>
        <dbReference type="EMBL" id="GAA2229089.1"/>
    </source>
</evidence>
<organism evidence="2 3">
    <name type="scientific">Kitasatospora cystarginea</name>
    <dbReference type="NCBI Taxonomy" id="58350"/>
    <lineage>
        <taxon>Bacteria</taxon>
        <taxon>Bacillati</taxon>
        <taxon>Actinomycetota</taxon>
        <taxon>Actinomycetes</taxon>
        <taxon>Kitasatosporales</taxon>
        <taxon>Streptomycetaceae</taxon>
        <taxon>Kitasatospora</taxon>
    </lineage>
</organism>
<dbReference type="Pfam" id="PF13569">
    <property type="entry name" value="DUF4132"/>
    <property type="match status" value="1"/>
</dbReference>
<dbReference type="Proteomes" id="UP001500305">
    <property type="component" value="Unassembled WGS sequence"/>
</dbReference>
<keyword evidence="3" id="KW-1185">Reference proteome</keyword>
<dbReference type="EMBL" id="BAAATR010000002">
    <property type="protein sequence ID" value="GAA2229089.1"/>
    <property type="molecule type" value="Genomic_DNA"/>
</dbReference>
<accession>A0ABN3DEV9</accession>
<feature type="domain" description="DUF4132" evidence="1">
    <location>
        <begin position="49"/>
        <end position="227"/>
    </location>
</feature>
<evidence type="ECO:0000313" key="3">
    <source>
        <dbReference type="Proteomes" id="UP001500305"/>
    </source>
</evidence>
<gene>
    <name evidence="2" type="ORF">GCM10010430_06170</name>
</gene>
<name>A0ABN3DEV9_9ACTN</name>